<gene>
    <name evidence="7" type="ORF">BDV23DRAFT_190582</name>
</gene>
<dbReference type="PROSITE" id="PS50850">
    <property type="entry name" value="MFS"/>
    <property type="match status" value="1"/>
</dbReference>
<proteinExistence type="predicted"/>
<dbReference type="Gene3D" id="1.20.1250.20">
    <property type="entry name" value="MFS general substrate transporter like domains"/>
    <property type="match status" value="1"/>
</dbReference>
<feature type="transmembrane region" description="Helical" evidence="5">
    <location>
        <begin position="185"/>
        <end position="205"/>
    </location>
</feature>
<dbReference type="InterPro" id="IPR036259">
    <property type="entry name" value="MFS_trans_sf"/>
</dbReference>
<feature type="transmembrane region" description="Helical" evidence="5">
    <location>
        <begin position="212"/>
        <end position="234"/>
    </location>
</feature>
<sequence>MTYKIVCTDGVSIPESDTRTECQTDCCDLGKNDCLDASDLSLPVLPETEQARKRKPLSFFFSSFSLLLMVFLVSLDATILAVAILAITSKLSGTTLTAVWANISFILAVVAIQPIYTSVSDIVGRRLPFYAAFTLFTIGSIVFSVSQSMSVIFLGRVLQGLGGGGLDVLSEIIVADITTLQECPLYIGLLSLPMAAGSILGALFSEYVDWRWIGWINLPVIAVALTLAIFFMRLKPLGQSLRTKIASWRTIVPLIIGALILLIFAIYEAQPAEPVFPYRISRSQTAQLTLIGSFIHGLVLYNLLTYLLLFFQAVYLETPLLQVIAGVGIGTIFTVPPIPMQASAPTAEDQSLAAGILVSFRQFGALIGLAVWATTFSNVFSRSIASVGALPESVALLSNAKETVGYIPPLRTVEIPLALKVAICEVYKEALRTIWYIVAGFGGGLEELTIETDELRRQHFEQGSA</sequence>
<feature type="transmembrane region" description="Helical" evidence="5">
    <location>
        <begin position="288"/>
        <end position="314"/>
    </location>
</feature>
<feature type="transmembrane region" description="Helical" evidence="5">
    <location>
        <begin position="59"/>
        <end position="87"/>
    </location>
</feature>
<comment type="subcellular location">
    <subcellularLocation>
        <location evidence="1">Membrane</location>
        <topology evidence="1">Multi-pass membrane protein</topology>
    </subcellularLocation>
</comment>
<dbReference type="SUPFAM" id="SSF103473">
    <property type="entry name" value="MFS general substrate transporter"/>
    <property type="match status" value="1"/>
</dbReference>
<protein>
    <submittedName>
        <fullName evidence="7">Major facilitator superfamily domain-containing protein</fullName>
    </submittedName>
</protein>
<dbReference type="GO" id="GO:0022857">
    <property type="term" value="F:transmembrane transporter activity"/>
    <property type="evidence" value="ECO:0007669"/>
    <property type="project" value="InterPro"/>
</dbReference>
<dbReference type="EMBL" id="ML735326">
    <property type="protein sequence ID" value="KAE8385767.1"/>
    <property type="molecule type" value="Genomic_DNA"/>
</dbReference>
<dbReference type="PANTHER" id="PTHR23501:SF156">
    <property type="entry name" value="TRANSPORTER, PUTATIVE-RELATED"/>
    <property type="match status" value="1"/>
</dbReference>
<feature type="transmembrane region" description="Helical" evidence="5">
    <location>
        <begin position="320"/>
        <end position="340"/>
    </location>
</feature>
<dbReference type="OrthoDB" id="4139357at2759"/>
<dbReference type="Pfam" id="PF07690">
    <property type="entry name" value="MFS_1"/>
    <property type="match status" value="1"/>
</dbReference>
<evidence type="ECO:0000259" key="6">
    <source>
        <dbReference type="PROSITE" id="PS50850"/>
    </source>
</evidence>
<feature type="transmembrane region" description="Helical" evidence="5">
    <location>
        <begin position="99"/>
        <end position="117"/>
    </location>
</feature>
<dbReference type="PANTHER" id="PTHR23501">
    <property type="entry name" value="MAJOR FACILITATOR SUPERFAMILY"/>
    <property type="match status" value="1"/>
</dbReference>
<evidence type="ECO:0000256" key="4">
    <source>
        <dbReference type="ARBA" id="ARBA00023136"/>
    </source>
</evidence>
<evidence type="ECO:0000256" key="2">
    <source>
        <dbReference type="ARBA" id="ARBA00022692"/>
    </source>
</evidence>
<keyword evidence="2 5" id="KW-0812">Transmembrane</keyword>
<evidence type="ECO:0000256" key="1">
    <source>
        <dbReference type="ARBA" id="ARBA00004141"/>
    </source>
</evidence>
<dbReference type="InterPro" id="IPR011701">
    <property type="entry name" value="MFS"/>
</dbReference>
<evidence type="ECO:0000313" key="7">
    <source>
        <dbReference type="EMBL" id="KAE8385767.1"/>
    </source>
</evidence>
<dbReference type="Proteomes" id="UP000326877">
    <property type="component" value="Unassembled WGS sequence"/>
</dbReference>
<feature type="transmembrane region" description="Helical" evidence="5">
    <location>
        <begin position="129"/>
        <end position="154"/>
    </location>
</feature>
<evidence type="ECO:0000256" key="5">
    <source>
        <dbReference type="SAM" id="Phobius"/>
    </source>
</evidence>
<keyword evidence="4 5" id="KW-0472">Membrane</keyword>
<evidence type="ECO:0000256" key="3">
    <source>
        <dbReference type="ARBA" id="ARBA00022989"/>
    </source>
</evidence>
<organism evidence="7">
    <name type="scientific">Petromyces alliaceus</name>
    <name type="common">Aspergillus alliaceus</name>
    <dbReference type="NCBI Taxonomy" id="209559"/>
    <lineage>
        <taxon>Eukaryota</taxon>
        <taxon>Fungi</taxon>
        <taxon>Dikarya</taxon>
        <taxon>Ascomycota</taxon>
        <taxon>Pezizomycotina</taxon>
        <taxon>Eurotiomycetes</taxon>
        <taxon>Eurotiomycetidae</taxon>
        <taxon>Eurotiales</taxon>
        <taxon>Aspergillaceae</taxon>
        <taxon>Aspergillus</taxon>
        <taxon>Aspergillus subgen. Circumdati</taxon>
    </lineage>
</organism>
<reference evidence="7" key="1">
    <citation type="submission" date="2019-04" db="EMBL/GenBank/DDBJ databases">
        <title>Friends and foes A comparative genomics studyof 23 Aspergillus species from section Flavi.</title>
        <authorList>
            <consortium name="DOE Joint Genome Institute"/>
            <person name="Kjaerbolling I."/>
            <person name="Vesth T."/>
            <person name="Frisvad J.C."/>
            <person name="Nybo J.L."/>
            <person name="Theobald S."/>
            <person name="Kildgaard S."/>
            <person name="Isbrandt T."/>
            <person name="Kuo A."/>
            <person name="Sato A."/>
            <person name="Lyhne E.K."/>
            <person name="Kogle M.E."/>
            <person name="Wiebenga A."/>
            <person name="Kun R.S."/>
            <person name="Lubbers R.J."/>
            <person name="Makela M.R."/>
            <person name="Barry K."/>
            <person name="Chovatia M."/>
            <person name="Clum A."/>
            <person name="Daum C."/>
            <person name="Haridas S."/>
            <person name="He G."/>
            <person name="LaButti K."/>
            <person name="Lipzen A."/>
            <person name="Mondo S."/>
            <person name="Riley R."/>
            <person name="Salamov A."/>
            <person name="Simmons B.A."/>
            <person name="Magnuson J.K."/>
            <person name="Henrissat B."/>
            <person name="Mortensen U.H."/>
            <person name="Larsen T.O."/>
            <person name="Devries R.P."/>
            <person name="Grigoriev I.V."/>
            <person name="Machida M."/>
            <person name="Baker S.E."/>
            <person name="Andersen M.R."/>
        </authorList>
    </citation>
    <scope>NUCLEOTIDE SEQUENCE [LARGE SCALE GENOMIC DNA]</scope>
    <source>
        <strain evidence="7">IBT 14317</strain>
    </source>
</reference>
<dbReference type="GO" id="GO:0005886">
    <property type="term" value="C:plasma membrane"/>
    <property type="evidence" value="ECO:0007669"/>
    <property type="project" value="TreeGrafter"/>
</dbReference>
<dbReference type="InterPro" id="IPR020846">
    <property type="entry name" value="MFS_dom"/>
</dbReference>
<dbReference type="AlphaFoldDB" id="A0A5N7BWA0"/>
<accession>A0A5N7BWA0</accession>
<feature type="domain" description="Major facilitator superfamily (MFS) profile" evidence="6">
    <location>
        <begin position="62"/>
        <end position="465"/>
    </location>
</feature>
<feature type="transmembrane region" description="Helical" evidence="5">
    <location>
        <begin position="246"/>
        <end position="267"/>
    </location>
</feature>
<feature type="transmembrane region" description="Helical" evidence="5">
    <location>
        <begin position="352"/>
        <end position="373"/>
    </location>
</feature>
<keyword evidence="3 5" id="KW-1133">Transmembrane helix</keyword>
<name>A0A5N7BWA0_PETAA</name>